<comment type="caution">
    <text evidence="1">The sequence shown here is derived from an EMBL/GenBank/DDBJ whole genome shotgun (WGS) entry which is preliminary data.</text>
</comment>
<accession>A0AA37ST02</accession>
<keyword evidence="2" id="KW-1185">Reference proteome</keyword>
<dbReference type="SUPFAM" id="SSF159501">
    <property type="entry name" value="EreA/ChaN-like"/>
    <property type="match status" value="1"/>
</dbReference>
<sequence>MNNFIKVLTLVLLTHVEILGQGNIDKLSFEKAMVEVGGDKAFIIIGEAHEVGGTYELENYVISEKAKEGYQSILYEGGVSEATLINWYLESGDVSVLNYTRARGKNYREFLKSIRHDSLGIRFKGIDFERGVCLEYLFASLFGNLKNTQIDAFINKLKEIDSKTSPNKIKNILLSAKSEYYKNEDLIKEVMGQGSKVIKQILDNPVFQADFGISSKKRDIGILKNLLEIPNEDLSKSILIIGSNHITNEKHFWKAFSNQKKEEIEGVVILLAYKNCTNYIRRKKYDSSKPLINYLEEYDSTEKSIKFKVIRNKQMGLLNEENKLIIAELRNQ</sequence>
<gene>
    <name evidence="1" type="ORF">GCM10007940_36850</name>
</gene>
<dbReference type="Proteomes" id="UP001156666">
    <property type="component" value="Unassembled WGS sequence"/>
</dbReference>
<dbReference type="RefSeq" id="WP_235295440.1">
    <property type="nucleotide sequence ID" value="NZ_BSOH01000025.1"/>
</dbReference>
<evidence type="ECO:0000313" key="1">
    <source>
        <dbReference type="EMBL" id="GLR19069.1"/>
    </source>
</evidence>
<protein>
    <submittedName>
        <fullName evidence="1">Uncharacterized protein</fullName>
    </submittedName>
</protein>
<dbReference type="EMBL" id="BSOH01000025">
    <property type="protein sequence ID" value="GLR19069.1"/>
    <property type="molecule type" value="Genomic_DNA"/>
</dbReference>
<reference evidence="1" key="2">
    <citation type="submission" date="2023-01" db="EMBL/GenBank/DDBJ databases">
        <title>Draft genome sequence of Portibacter lacus strain NBRC 108769.</title>
        <authorList>
            <person name="Sun Q."/>
            <person name="Mori K."/>
        </authorList>
    </citation>
    <scope>NUCLEOTIDE SEQUENCE</scope>
    <source>
        <strain evidence="1">NBRC 108769</strain>
    </source>
</reference>
<organism evidence="1 2">
    <name type="scientific">Portibacter lacus</name>
    <dbReference type="NCBI Taxonomy" id="1099794"/>
    <lineage>
        <taxon>Bacteria</taxon>
        <taxon>Pseudomonadati</taxon>
        <taxon>Bacteroidota</taxon>
        <taxon>Saprospiria</taxon>
        <taxon>Saprospirales</taxon>
        <taxon>Haliscomenobacteraceae</taxon>
        <taxon>Portibacter</taxon>
    </lineage>
</organism>
<name>A0AA37ST02_9BACT</name>
<evidence type="ECO:0000313" key="2">
    <source>
        <dbReference type="Proteomes" id="UP001156666"/>
    </source>
</evidence>
<proteinExistence type="predicted"/>
<reference evidence="1" key="1">
    <citation type="journal article" date="2014" name="Int. J. Syst. Evol. Microbiol.">
        <title>Complete genome sequence of Corynebacterium casei LMG S-19264T (=DSM 44701T), isolated from a smear-ripened cheese.</title>
        <authorList>
            <consortium name="US DOE Joint Genome Institute (JGI-PGF)"/>
            <person name="Walter F."/>
            <person name="Albersmeier A."/>
            <person name="Kalinowski J."/>
            <person name="Ruckert C."/>
        </authorList>
    </citation>
    <scope>NUCLEOTIDE SEQUENCE</scope>
    <source>
        <strain evidence="1">NBRC 108769</strain>
    </source>
</reference>
<dbReference type="AlphaFoldDB" id="A0AA37ST02"/>